<sequence>MPDLAWNPHLAICLDFTSKSYHLARDHLVNETIDHNAAECQLELLWTVNNDLERQEWDQQLEEQQAATEKEILAREEQEQLQQEQERECKLALQEDKKKYCHKHAPIPQDAMIPTEPIIIPVPIATHKLCKGDYCKLYFFTNKGLKDAELTP</sequence>
<keyword evidence="1" id="KW-0175">Coiled coil</keyword>
<keyword evidence="3" id="KW-1185">Reference proteome</keyword>
<organism evidence="2 3">
    <name type="scientific">Pisolithus tinctorius Marx 270</name>
    <dbReference type="NCBI Taxonomy" id="870435"/>
    <lineage>
        <taxon>Eukaryota</taxon>
        <taxon>Fungi</taxon>
        <taxon>Dikarya</taxon>
        <taxon>Basidiomycota</taxon>
        <taxon>Agaricomycotina</taxon>
        <taxon>Agaricomycetes</taxon>
        <taxon>Agaricomycetidae</taxon>
        <taxon>Boletales</taxon>
        <taxon>Sclerodermatineae</taxon>
        <taxon>Pisolithaceae</taxon>
        <taxon>Pisolithus</taxon>
    </lineage>
</organism>
<name>A0A0C3NGC1_PISTI</name>
<dbReference type="EMBL" id="KN831999">
    <property type="protein sequence ID" value="KIO00080.1"/>
    <property type="molecule type" value="Genomic_DNA"/>
</dbReference>
<accession>A0A0C3NGC1</accession>
<protein>
    <submittedName>
        <fullName evidence="2">Uncharacterized protein</fullName>
    </submittedName>
</protein>
<dbReference type="AlphaFoldDB" id="A0A0C3NGC1"/>
<feature type="coiled-coil region" evidence="1">
    <location>
        <begin position="67"/>
        <end position="95"/>
    </location>
</feature>
<evidence type="ECO:0000313" key="3">
    <source>
        <dbReference type="Proteomes" id="UP000054217"/>
    </source>
</evidence>
<reference evidence="2 3" key="1">
    <citation type="submission" date="2014-04" db="EMBL/GenBank/DDBJ databases">
        <authorList>
            <consortium name="DOE Joint Genome Institute"/>
            <person name="Kuo A."/>
            <person name="Kohler A."/>
            <person name="Costa M.D."/>
            <person name="Nagy L.G."/>
            <person name="Floudas D."/>
            <person name="Copeland A."/>
            <person name="Barry K.W."/>
            <person name="Cichocki N."/>
            <person name="Veneault-Fourrey C."/>
            <person name="LaButti K."/>
            <person name="Lindquist E.A."/>
            <person name="Lipzen A."/>
            <person name="Lundell T."/>
            <person name="Morin E."/>
            <person name="Murat C."/>
            <person name="Sun H."/>
            <person name="Tunlid A."/>
            <person name="Henrissat B."/>
            <person name="Grigoriev I.V."/>
            <person name="Hibbett D.S."/>
            <person name="Martin F."/>
            <person name="Nordberg H.P."/>
            <person name="Cantor M.N."/>
            <person name="Hua S.X."/>
        </authorList>
    </citation>
    <scope>NUCLEOTIDE SEQUENCE [LARGE SCALE GENOMIC DNA]</scope>
    <source>
        <strain evidence="2 3">Marx 270</strain>
    </source>
</reference>
<evidence type="ECO:0000256" key="1">
    <source>
        <dbReference type="SAM" id="Coils"/>
    </source>
</evidence>
<evidence type="ECO:0000313" key="2">
    <source>
        <dbReference type="EMBL" id="KIO00080.1"/>
    </source>
</evidence>
<dbReference type="InParanoid" id="A0A0C3NGC1"/>
<dbReference type="Proteomes" id="UP000054217">
    <property type="component" value="Unassembled WGS sequence"/>
</dbReference>
<gene>
    <name evidence="2" type="ORF">M404DRAFT_29900</name>
</gene>
<dbReference type="OrthoDB" id="2688210at2759"/>
<reference evidence="3" key="2">
    <citation type="submission" date="2015-01" db="EMBL/GenBank/DDBJ databases">
        <title>Evolutionary Origins and Diversification of the Mycorrhizal Mutualists.</title>
        <authorList>
            <consortium name="DOE Joint Genome Institute"/>
            <consortium name="Mycorrhizal Genomics Consortium"/>
            <person name="Kohler A."/>
            <person name="Kuo A."/>
            <person name="Nagy L.G."/>
            <person name="Floudas D."/>
            <person name="Copeland A."/>
            <person name="Barry K.W."/>
            <person name="Cichocki N."/>
            <person name="Veneault-Fourrey C."/>
            <person name="LaButti K."/>
            <person name="Lindquist E.A."/>
            <person name="Lipzen A."/>
            <person name="Lundell T."/>
            <person name="Morin E."/>
            <person name="Murat C."/>
            <person name="Riley R."/>
            <person name="Ohm R."/>
            <person name="Sun H."/>
            <person name="Tunlid A."/>
            <person name="Henrissat B."/>
            <person name="Grigoriev I.V."/>
            <person name="Hibbett D.S."/>
            <person name="Martin F."/>
        </authorList>
    </citation>
    <scope>NUCLEOTIDE SEQUENCE [LARGE SCALE GENOMIC DNA]</scope>
    <source>
        <strain evidence="3">Marx 270</strain>
    </source>
</reference>
<dbReference type="HOGENOM" id="CLU_052398_3_1_1"/>
<dbReference type="STRING" id="870435.A0A0C3NGC1"/>
<proteinExistence type="predicted"/>